<name>X1QC62_9ZZZZ</name>
<evidence type="ECO:0000259" key="2">
    <source>
        <dbReference type="PROSITE" id="PS50850"/>
    </source>
</evidence>
<accession>X1QC62</accession>
<feature type="domain" description="Major facilitator superfamily (MFS) profile" evidence="2">
    <location>
        <begin position="1"/>
        <end position="123"/>
    </location>
</feature>
<evidence type="ECO:0000256" key="1">
    <source>
        <dbReference type="SAM" id="Phobius"/>
    </source>
</evidence>
<gene>
    <name evidence="3" type="ORF">S06H3_62470</name>
</gene>
<dbReference type="EMBL" id="BARV01041203">
    <property type="protein sequence ID" value="GAI48595.1"/>
    <property type="molecule type" value="Genomic_DNA"/>
</dbReference>
<protein>
    <recommendedName>
        <fullName evidence="2">Major facilitator superfamily (MFS) profile domain-containing protein</fullName>
    </recommendedName>
</protein>
<keyword evidence="1" id="KW-0812">Transmembrane</keyword>
<keyword evidence="1" id="KW-1133">Transmembrane helix</keyword>
<proteinExistence type="predicted"/>
<dbReference type="PROSITE" id="PS50850">
    <property type="entry name" value="MFS"/>
    <property type="match status" value="1"/>
</dbReference>
<dbReference type="Gene3D" id="1.20.1250.20">
    <property type="entry name" value="MFS general substrate transporter like domains"/>
    <property type="match status" value="1"/>
</dbReference>
<feature type="non-terminal residue" evidence="3">
    <location>
        <position position="1"/>
    </location>
</feature>
<dbReference type="SUPFAM" id="SSF103473">
    <property type="entry name" value="MFS general substrate transporter"/>
    <property type="match status" value="1"/>
</dbReference>
<evidence type="ECO:0000313" key="3">
    <source>
        <dbReference type="EMBL" id="GAI48595.1"/>
    </source>
</evidence>
<feature type="transmembrane region" description="Helical" evidence="1">
    <location>
        <begin position="92"/>
        <end position="113"/>
    </location>
</feature>
<feature type="transmembrane region" description="Helical" evidence="1">
    <location>
        <begin position="62"/>
        <end position="86"/>
    </location>
</feature>
<dbReference type="GO" id="GO:0022857">
    <property type="term" value="F:transmembrane transporter activity"/>
    <property type="evidence" value="ECO:0007669"/>
    <property type="project" value="InterPro"/>
</dbReference>
<organism evidence="3">
    <name type="scientific">marine sediment metagenome</name>
    <dbReference type="NCBI Taxonomy" id="412755"/>
    <lineage>
        <taxon>unclassified sequences</taxon>
        <taxon>metagenomes</taxon>
        <taxon>ecological metagenomes</taxon>
    </lineage>
</organism>
<dbReference type="AlphaFoldDB" id="X1QC62"/>
<comment type="caution">
    <text evidence="3">The sequence shown here is derived from an EMBL/GenBank/DDBJ whole genome shotgun (WGS) entry which is preliminary data.</text>
</comment>
<keyword evidence="1" id="KW-0472">Membrane</keyword>
<reference evidence="3" key="1">
    <citation type="journal article" date="2014" name="Front. Microbiol.">
        <title>High frequency of phylogenetically diverse reductive dehalogenase-homologous genes in deep subseafloor sedimentary metagenomes.</title>
        <authorList>
            <person name="Kawai M."/>
            <person name="Futagami T."/>
            <person name="Toyoda A."/>
            <person name="Takaki Y."/>
            <person name="Nishi S."/>
            <person name="Hori S."/>
            <person name="Arai W."/>
            <person name="Tsubouchi T."/>
            <person name="Morono Y."/>
            <person name="Uchiyama I."/>
            <person name="Ito T."/>
            <person name="Fujiyama A."/>
            <person name="Inagaki F."/>
            <person name="Takami H."/>
        </authorList>
    </citation>
    <scope>NUCLEOTIDE SEQUENCE</scope>
    <source>
        <strain evidence="3">Expedition CK06-06</strain>
    </source>
</reference>
<feature type="transmembrane region" description="Helical" evidence="1">
    <location>
        <begin position="29"/>
        <end position="50"/>
    </location>
</feature>
<dbReference type="InterPro" id="IPR020846">
    <property type="entry name" value="MFS_dom"/>
</dbReference>
<dbReference type="InterPro" id="IPR036259">
    <property type="entry name" value="MFS_trans_sf"/>
</dbReference>
<sequence>RRESLAVITALATVPLLIAIGNGEGLALMITAAAFAFFNFMGQPVYNSLLADYSPANWRGRLYGISYFCTFGLGSFSASILGYVAVKFGTSWIFFVAAGFGLIALLCTIFLWIRALKVSGRSS</sequence>